<dbReference type="AlphaFoldDB" id="A0A1I4XZ12"/>
<keyword evidence="1" id="KW-0472">Membrane</keyword>
<sequence>MPIVKSFHRVLSFRKSINGWLYTHIKPLAHVSAFIFLLLALQFAYHCAVYYLG</sequence>
<accession>A0A1I4XZ12</accession>
<protein>
    <submittedName>
        <fullName evidence="2">Uncharacterized protein</fullName>
    </submittedName>
</protein>
<keyword evidence="1" id="KW-1133">Transmembrane helix</keyword>
<dbReference type="EMBL" id="FOVF01000013">
    <property type="protein sequence ID" value="SFN31037.1"/>
    <property type="molecule type" value="Genomic_DNA"/>
</dbReference>
<reference evidence="2 3" key="1">
    <citation type="submission" date="2016-10" db="EMBL/GenBank/DDBJ databases">
        <authorList>
            <person name="de Groot N.N."/>
        </authorList>
    </citation>
    <scope>NUCLEOTIDE SEQUENCE [LARGE SCALE GENOMIC DNA]</scope>
    <source>
        <strain evidence="2 3">CGMCC 1.7659</strain>
    </source>
</reference>
<keyword evidence="1" id="KW-0812">Transmembrane</keyword>
<gene>
    <name evidence="2" type="ORF">SAMN05216289_11357</name>
</gene>
<feature type="transmembrane region" description="Helical" evidence="1">
    <location>
        <begin position="28"/>
        <end position="52"/>
    </location>
</feature>
<dbReference type="Proteomes" id="UP000198575">
    <property type="component" value="Unassembled WGS sequence"/>
</dbReference>
<organism evidence="2 3">
    <name type="scientific">Dokdonella immobilis</name>
    <dbReference type="NCBI Taxonomy" id="578942"/>
    <lineage>
        <taxon>Bacteria</taxon>
        <taxon>Pseudomonadati</taxon>
        <taxon>Pseudomonadota</taxon>
        <taxon>Gammaproteobacteria</taxon>
        <taxon>Lysobacterales</taxon>
        <taxon>Rhodanobacteraceae</taxon>
        <taxon>Dokdonella</taxon>
    </lineage>
</organism>
<proteinExistence type="predicted"/>
<evidence type="ECO:0000313" key="3">
    <source>
        <dbReference type="Proteomes" id="UP000198575"/>
    </source>
</evidence>
<evidence type="ECO:0000256" key="1">
    <source>
        <dbReference type="SAM" id="Phobius"/>
    </source>
</evidence>
<evidence type="ECO:0000313" key="2">
    <source>
        <dbReference type="EMBL" id="SFN31037.1"/>
    </source>
</evidence>
<name>A0A1I4XZ12_9GAMM</name>
<keyword evidence="3" id="KW-1185">Reference proteome</keyword>